<keyword evidence="7" id="KW-0349">Heme</keyword>
<evidence type="ECO:0000256" key="1">
    <source>
        <dbReference type="ARBA" id="ARBA00001971"/>
    </source>
</evidence>
<dbReference type="GO" id="GO:0016705">
    <property type="term" value="F:oxidoreductase activity, acting on paired donors, with incorporation or reduction of molecular oxygen"/>
    <property type="evidence" value="ECO:0007669"/>
    <property type="project" value="InterPro"/>
</dbReference>
<dbReference type="OrthoDB" id="6692864at2759"/>
<dbReference type="InterPro" id="IPR036396">
    <property type="entry name" value="Cyt_P450_sf"/>
</dbReference>
<evidence type="ECO:0000256" key="6">
    <source>
        <dbReference type="ARBA" id="ARBA00023033"/>
    </source>
</evidence>
<evidence type="ECO:0008006" key="11">
    <source>
        <dbReference type="Google" id="ProtNLM"/>
    </source>
</evidence>
<dbReference type="VEuPathDB" id="FungiDB:PV06_11420"/>
<dbReference type="GO" id="GO:0020037">
    <property type="term" value="F:heme binding"/>
    <property type="evidence" value="ECO:0007669"/>
    <property type="project" value="InterPro"/>
</dbReference>
<dbReference type="PANTHER" id="PTHR24305:SF187">
    <property type="entry name" value="P450, PUTATIVE (EUROFUNG)-RELATED"/>
    <property type="match status" value="1"/>
</dbReference>
<keyword evidence="8" id="KW-0812">Transmembrane</keyword>
<evidence type="ECO:0000256" key="5">
    <source>
        <dbReference type="ARBA" id="ARBA00023004"/>
    </source>
</evidence>
<evidence type="ECO:0000256" key="8">
    <source>
        <dbReference type="SAM" id="Phobius"/>
    </source>
</evidence>
<accession>A0A0D2BFN9</accession>
<organism evidence="9 10">
    <name type="scientific">Exophiala oligosperma</name>
    <dbReference type="NCBI Taxonomy" id="215243"/>
    <lineage>
        <taxon>Eukaryota</taxon>
        <taxon>Fungi</taxon>
        <taxon>Dikarya</taxon>
        <taxon>Ascomycota</taxon>
        <taxon>Pezizomycotina</taxon>
        <taxon>Eurotiomycetes</taxon>
        <taxon>Chaetothyriomycetidae</taxon>
        <taxon>Chaetothyriales</taxon>
        <taxon>Herpotrichiellaceae</taxon>
        <taxon>Exophiala</taxon>
    </lineage>
</organism>
<evidence type="ECO:0000313" key="10">
    <source>
        <dbReference type="Proteomes" id="UP000053342"/>
    </source>
</evidence>
<comment type="cofactor">
    <cofactor evidence="1 7">
        <name>heme</name>
        <dbReference type="ChEBI" id="CHEBI:30413"/>
    </cofactor>
</comment>
<keyword evidence="3 7" id="KW-0479">Metal-binding</keyword>
<dbReference type="PRINTS" id="PR00463">
    <property type="entry name" value="EP450I"/>
</dbReference>
<dbReference type="HOGENOM" id="CLU_001570_14_10_1"/>
<feature type="transmembrane region" description="Helical" evidence="8">
    <location>
        <begin position="63"/>
        <end position="84"/>
    </location>
</feature>
<dbReference type="EMBL" id="KN847362">
    <property type="protein sequence ID" value="KIW36322.1"/>
    <property type="molecule type" value="Genomic_DNA"/>
</dbReference>
<feature type="transmembrane region" description="Helical" evidence="8">
    <location>
        <begin position="35"/>
        <end position="56"/>
    </location>
</feature>
<gene>
    <name evidence="9" type="ORF">PV06_11420</name>
</gene>
<dbReference type="Proteomes" id="UP000053342">
    <property type="component" value="Unassembled WGS sequence"/>
</dbReference>
<dbReference type="GeneID" id="27363494"/>
<evidence type="ECO:0000256" key="4">
    <source>
        <dbReference type="ARBA" id="ARBA00023002"/>
    </source>
</evidence>
<feature type="binding site" description="axial binding residue" evidence="7">
    <location>
        <position position="482"/>
    </location>
    <ligand>
        <name>heme</name>
        <dbReference type="ChEBI" id="CHEBI:30413"/>
    </ligand>
    <ligandPart>
        <name>Fe</name>
        <dbReference type="ChEBI" id="CHEBI:18248"/>
    </ligandPart>
</feature>
<keyword evidence="8" id="KW-0472">Membrane</keyword>
<dbReference type="AlphaFoldDB" id="A0A0D2BFN9"/>
<dbReference type="PRINTS" id="PR00385">
    <property type="entry name" value="P450"/>
</dbReference>
<reference evidence="9 10" key="1">
    <citation type="submission" date="2015-01" db="EMBL/GenBank/DDBJ databases">
        <title>The Genome Sequence of Exophiala oligosperma CBS72588.</title>
        <authorList>
            <consortium name="The Broad Institute Genomics Platform"/>
            <person name="Cuomo C."/>
            <person name="de Hoog S."/>
            <person name="Gorbushina A."/>
            <person name="Stielow B."/>
            <person name="Teixiera M."/>
            <person name="Abouelleil A."/>
            <person name="Chapman S.B."/>
            <person name="Priest M."/>
            <person name="Young S.K."/>
            <person name="Wortman J."/>
            <person name="Nusbaum C."/>
            <person name="Birren B."/>
        </authorList>
    </citation>
    <scope>NUCLEOTIDE SEQUENCE [LARGE SCALE GENOMIC DNA]</scope>
    <source>
        <strain evidence="9 10">CBS 72588</strain>
    </source>
</reference>
<name>A0A0D2BFN9_9EURO</name>
<dbReference type="InterPro" id="IPR050121">
    <property type="entry name" value="Cytochrome_P450_monoxygenase"/>
</dbReference>
<comment type="similarity">
    <text evidence="2">Belongs to the cytochrome P450 family.</text>
</comment>
<dbReference type="STRING" id="215243.A0A0D2BFN9"/>
<dbReference type="PANTHER" id="PTHR24305">
    <property type="entry name" value="CYTOCHROME P450"/>
    <property type="match status" value="1"/>
</dbReference>
<dbReference type="CDD" id="cd11061">
    <property type="entry name" value="CYP67-like"/>
    <property type="match status" value="1"/>
</dbReference>
<sequence length="541" mass="61450">MALLPLCCGAVTAGFMCHLFYFRLGEHLDDAPKILLLSVFSPVALLNGLTVLGYSIREATTVVIVLWASFVGGLWTSMSVYRAWLHRLRDYPGPFLARISKFWYVWQTSDLKDYKHIQEWHEKYGDYVRTGPNEISIADPDIVEIVHGGRSQCTKSIWYNIGFPMMTLHQMRDKKMHERRRRAGWDQAFNVQSLRAYDDRVVSCTDMLLQQILSLAGQSVDVSKWMTYYTYDVMGEVAFSRSFDALKTGQAHFAIKIMHQNLIPLGLFQHTPWLLHIMTKLPAKMMPMTKFLEYCESCVAQRKSVKPEKPDVFHHLLREPFFGNAHDDHQLLVGDSRLIITAGSDTTAAALTFALYHLASEPALAEQMRSELFSNGIDSAQVAKPTALQHLPYLNAVIQETLRMHPPIPNGVFRDSPAQGLTCGDRYIPGNVTILTPTYVIQRSPKAYKQPDSFIPERWTTRPELLINRGAFLTFGGGASSCIGKQLAYMEMRTVLAKLVLEFEIKFDSLEDGQALLNETKDCFTCILAPLHLVFSSRKRR</sequence>
<dbReference type="Pfam" id="PF00067">
    <property type="entry name" value="p450"/>
    <property type="match status" value="1"/>
</dbReference>
<dbReference type="GO" id="GO:0004497">
    <property type="term" value="F:monooxygenase activity"/>
    <property type="evidence" value="ECO:0007669"/>
    <property type="project" value="UniProtKB-KW"/>
</dbReference>
<keyword evidence="5 7" id="KW-0408">Iron</keyword>
<keyword evidence="6" id="KW-0503">Monooxygenase</keyword>
<evidence type="ECO:0000256" key="3">
    <source>
        <dbReference type="ARBA" id="ARBA00022723"/>
    </source>
</evidence>
<dbReference type="InterPro" id="IPR001128">
    <property type="entry name" value="Cyt_P450"/>
</dbReference>
<keyword evidence="4" id="KW-0560">Oxidoreductase</keyword>
<dbReference type="GO" id="GO:0005506">
    <property type="term" value="F:iron ion binding"/>
    <property type="evidence" value="ECO:0007669"/>
    <property type="project" value="InterPro"/>
</dbReference>
<dbReference type="Gene3D" id="1.10.630.10">
    <property type="entry name" value="Cytochrome P450"/>
    <property type="match status" value="1"/>
</dbReference>
<keyword evidence="8" id="KW-1133">Transmembrane helix</keyword>
<dbReference type="RefSeq" id="XP_016256538.1">
    <property type="nucleotide sequence ID" value="XM_016413090.1"/>
</dbReference>
<dbReference type="InterPro" id="IPR002401">
    <property type="entry name" value="Cyt_P450_E_grp-I"/>
</dbReference>
<protein>
    <recommendedName>
        <fullName evidence="11">Cytochrome P450</fullName>
    </recommendedName>
</protein>
<evidence type="ECO:0000256" key="7">
    <source>
        <dbReference type="PIRSR" id="PIRSR602401-1"/>
    </source>
</evidence>
<dbReference type="SUPFAM" id="SSF48264">
    <property type="entry name" value="Cytochrome P450"/>
    <property type="match status" value="1"/>
</dbReference>
<proteinExistence type="inferred from homology"/>
<evidence type="ECO:0000313" key="9">
    <source>
        <dbReference type="EMBL" id="KIW36322.1"/>
    </source>
</evidence>
<evidence type="ECO:0000256" key="2">
    <source>
        <dbReference type="ARBA" id="ARBA00010617"/>
    </source>
</evidence>
<keyword evidence="10" id="KW-1185">Reference proteome</keyword>